<dbReference type="Gene3D" id="1.10.357.10">
    <property type="entry name" value="Tetracycline Repressor, domain 2"/>
    <property type="match status" value="1"/>
</dbReference>
<sequence length="198" mass="21943">MKETRRSILQAAEELLAQRGYAGCSLGMIAERLNVSKGVVTYHFPQKDGIFRELIHGFYEDAAAYMAARLDPNGTAPAVLAAYIEANLRFVAERRVRTQAVMQLIANHRDKDGALVYAGGGDAIYRPLIDIFRYGQDEEKSFRPFAPAMMALFVRSAIDTASGRLAAEADADIEEAVQETVRAFHYATRSVEHEEDPA</sequence>
<protein>
    <submittedName>
        <fullName evidence="6">TetR/AcrR family transcriptional regulator</fullName>
    </submittedName>
</protein>
<dbReference type="PRINTS" id="PR00455">
    <property type="entry name" value="HTHTETR"/>
</dbReference>
<evidence type="ECO:0000256" key="1">
    <source>
        <dbReference type="ARBA" id="ARBA00023015"/>
    </source>
</evidence>
<evidence type="ECO:0000313" key="7">
    <source>
        <dbReference type="Proteomes" id="UP000670947"/>
    </source>
</evidence>
<dbReference type="InterPro" id="IPR001647">
    <property type="entry name" value="HTH_TetR"/>
</dbReference>
<evidence type="ECO:0000313" key="6">
    <source>
        <dbReference type="EMBL" id="MBO7746230.1"/>
    </source>
</evidence>
<dbReference type="Gene3D" id="1.10.10.60">
    <property type="entry name" value="Homeodomain-like"/>
    <property type="match status" value="1"/>
</dbReference>
<evidence type="ECO:0000259" key="5">
    <source>
        <dbReference type="PROSITE" id="PS50977"/>
    </source>
</evidence>
<dbReference type="PROSITE" id="PS50977">
    <property type="entry name" value="HTH_TETR_2"/>
    <property type="match status" value="1"/>
</dbReference>
<dbReference type="RefSeq" id="WP_208849022.1">
    <property type="nucleotide sequence ID" value="NZ_JAGGDJ010000016.1"/>
</dbReference>
<comment type="caution">
    <text evidence="6">The sequence shown here is derived from an EMBL/GenBank/DDBJ whole genome shotgun (WGS) entry which is preliminary data.</text>
</comment>
<proteinExistence type="predicted"/>
<dbReference type="EMBL" id="JAGGDJ010000016">
    <property type="protein sequence ID" value="MBO7746230.1"/>
    <property type="molecule type" value="Genomic_DNA"/>
</dbReference>
<feature type="domain" description="HTH tetR-type" evidence="5">
    <location>
        <begin position="2"/>
        <end position="62"/>
    </location>
</feature>
<evidence type="ECO:0000256" key="3">
    <source>
        <dbReference type="ARBA" id="ARBA00023163"/>
    </source>
</evidence>
<name>A0ABS3WDP1_9BACL</name>
<dbReference type="InterPro" id="IPR050109">
    <property type="entry name" value="HTH-type_TetR-like_transc_reg"/>
</dbReference>
<keyword evidence="7" id="KW-1185">Reference proteome</keyword>
<dbReference type="Proteomes" id="UP000670947">
    <property type="component" value="Unassembled WGS sequence"/>
</dbReference>
<organism evidence="6 7">
    <name type="scientific">Paenibacillus artemisiicola</name>
    <dbReference type="NCBI Taxonomy" id="1172618"/>
    <lineage>
        <taxon>Bacteria</taxon>
        <taxon>Bacillati</taxon>
        <taxon>Bacillota</taxon>
        <taxon>Bacilli</taxon>
        <taxon>Bacillales</taxon>
        <taxon>Paenibacillaceae</taxon>
        <taxon>Paenibacillus</taxon>
    </lineage>
</organism>
<keyword evidence="1" id="KW-0805">Transcription regulation</keyword>
<dbReference type="InterPro" id="IPR009057">
    <property type="entry name" value="Homeodomain-like_sf"/>
</dbReference>
<gene>
    <name evidence="6" type="ORF">I8J29_18640</name>
</gene>
<keyword evidence="3" id="KW-0804">Transcription</keyword>
<evidence type="ECO:0000256" key="4">
    <source>
        <dbReference type="PROSITE-ProRule" id="PRU00335"/>
    </source>
</evidence>
<feature type="DNA-binding region" description="H-T-H motif" evidence="4">
    <location>
        <begin position="25"/>
        <end position="44"/>
    </location>
</feature>
<accession>A0ABS3WDP1</accession>
<dbReference type="PANTHER" id="PTHR30055">
    <property type="entry name" value="HTH-TYPE TRANSCRIPTIONAL REGULATOR RUTR"/>
    <property type="match status" value="1"/>
</dbReference>
<dbReference type="SUPFAM" id="SSF46689">
    <property type="entry name" value="Homeodomain-like"/>
    <property type="match status" value="1"/>
</dbReference>
<dbReference type="Pfam" id="PF00440">
    <property type="entry name" value="TetR_N"/>
    <property type="match status" value="1"/>
</dbReference>
<evidence type="ECO:0000256" key="2">
    <source>
        <dbReference type="ARBA" id="ARBA00023125"/>
    </source>
</evidence>
<keyword evidence="2 4" id="KW-0238">DNA-binding</keyword>
<dbReference type="PANTHER" id="PTHR30055:SF234">
    <property type="entry name" value="HTH-TYPE TRANSCRIPTIONAL REGULATOR BETI"/>
    <property type="match status" value="1"/>
</dbReference>
<reference evidence="6 7" key="1">
    <citation type="submission" date="2021-03" db="EMBL/GenBank/DDBJ databases">
        <title>Paenibacillus artemisicola MWE-103 whole genome sequence.</title>
        <authorList>
            <person name="Ham Y.J."/>
        </authorList>
    </citation>
    <scope>NUCLEOTIDE SEQUENCE [LARGE SCALE GENOMIC DNA]</scope>
    <source>
        <strain evidence="6 7">MWE-103</strain>
    </source>
</reference>